<reference evidence="1 2" key="1">
    <citation type="journal article" date="2008" name="Nature">
        <title>The genome of the model beetle and pest Tribolium castaneum.</title>
        <authorList>
            <consortium name="Tribolium Genome Sequencing Consortium"/>
            <person name="Richards S."/>
            <person name="Gibbs R.A."/>
            <person name="Weinstock G.M."/>
            <person name="Brown S.J."/>
            <person name="Denell R."/>
            <person name="Beeman R.W."/>
            <person name="Gibbs R."/>
            <person name="Beeman R.W."/>
            <person name="Brown S.J."/>
            <person name="Bucher G."/>
            <person name="Friedrich M."/>
            <person name="Grimmelikhuijzen C.J."/>
            <person name="Klingler M."/>
            <person name="Lorenzen M."/>
            <person name="Richards S."/>
            <person name="Roth S."/>
            <person name="Schroder R."/>
            <person name="Tautz D."/>
            <person name="Zdobnov E.M."/>
            <person name="Muzny D."/>
            <person name="Gibbs R.A."/>
            <person name="Weinstock G.M."/>
            <person name="Attaway T."/>
            <person name="Bell S."/>
            <person name="Buhay C.J."/>
            <person name="Chandrabose M.N."/>
            <person name="Chavez D."/>
            <person name="Clerk-Blankenburg K.P."/>
            <person name="Cree A."/>
            <person name="Dao M."/>
            <person name="Davis C."/>
            <person name="Chacko J."/>
            <person name="Dinh H."/>
            <person name="Dugan-Rocha S."/>
            <person name="Fowler G."/>
            <person name="Garner T.T."/>
            <person name="Garnes J."/>
            <person name="Gnirke A."/>
            <person name="Hawes A."/>
            <person name="Hernandez J."/>
            <person name="Hines S."/>
            <person name="Holder M."/>
            <person name="Hume J."/>
            <person name="Jhangiani S.N."/>
            <person name="Joshi V."/>
            <person name="Khan Z.M."/>
            <person name="Jackson L."/>
            <person name="Kovar C."/>
            <person name="Kowis A."/>
            <person name="Lee S."/>
            <person name="Lewis L.R."/>
            <person name="Margolis J."/>
            <person name="Morgan M."/>
            <person name="Nazareth L.V."/>
            <person name="Nguyen N."/>
            <person name="Okwuonu G."/>
            <person name="Parker D."/>
            <person name="Richards S."/>
            <person name="Ruiz S.J."/>
            <person name="Santibanez J."/>
            <person name="Savard J."/>
            <person name="Scherer S.E."/>
            <person name="Schneider B."/>
            <person name="Sodergren E."/>
            <person name="Tautz D."/>
            <person name="Vattahil S."/>
            <person name="Villasana D."/>
            <person name="White C.S."/>
            <person name="Wright R."/>
            <person name="Park Y."/>
            <person name="Beeman R.W."/>
            <person name="Lord J."/>
            <person name="Oppert B."/>
            <person name="Lorenzen M."/>
            <person name="Brown S."/>
            <person name="Wang L."/>
            <person name="Savard J."/>
            <person name="Tautz D."/>
            <person name="Richards S."/>
            <person name="Weinstock G."/>
            <person name="Gibbs R.A."/>
            <person name="Liu Y."/>
            <person name="Worley K."/>
            <person name="Weinstock G."/>
            <person name="Elsik C.G."/>
            <person name="Reese J.T."/>
            <person name="Elhaik E."/>
            <person name="Landan G."/>
            <person name="Graur D."/>
            <person name="Arensburger P."/>
            <person name="Atkinson P."/>
            <person name="Beeman R.W."/>
            <person name="Beidler J."/>
            <person name="Brown S.J."/>
            <person name="Demuth J.P."/>
            <person name="Drury D.W."/>
            <person name="Du Y.Z."/>
            <person name="Fujiwara H."/>
            <person name="Lorenzen M."/>
            <person name="Maselli V."/>
            <person name="Osanai M."/>
            <person name="Park Y."/>
            <person name="Robertson H.M."/>
            <person name="Tu Z."/>
            <person name="Wang J.J."/>
            <person name="Wang S."/>
            <person name="Richards S."/>
            <person name="Song H."/>
            <person name="Zhang L."/>
            <person name="Sodergren E."/>
            <person name="Werner D."/>
            <person name="Stanke M."/>
            <person name="Morgenstern B."/>
            <person name="Solovyev V."/>
            <person name="Kosarev P."/>
            <person name="Brown G."/>
            <person name="Chen H.C."/>
            <person name="Ermolaeva O."/>
            <person name="Hlavina W."/>
            <person name="Kapustin Y."/>
            <person name="Kiryutin B."/>
            <person name="Kitts P."/>
            <person name="Maglott D."/>
            <person name="Pruitt K."/>
            <person name="Sapojnikov V."/>
            <person name="Souvorov A."/>
            <person name="Mackey A.J."/>
            <person name="Waterhouse R.M."/>
            <person name="Wyder S."/>
            <person name="Zdobnov E.M."/>
            <person name="Zdobnov E.M."/>
            <person name="Wyder S."/>
            <person name="Kriventseva E.V."/>
            <person name="Kadowaki T."/>
            <person name="Bork P."/>
            <person name="Aranda M."/>
            <person name="Bao R."/>
            <person name="Beermann A."/>
            <person name="Berns N."/>
            <person name="Bolognesi R."/>
            <person name="Bonneton F."/>
            <person name="Bopp D."/>
            <person name="Brown S.J."/>
            <person name="Bucher G."/>
            <person name="Butts T."/>
            <person name="Chaumot A."/>
            <person name="Denell R.E."/>
            <person name="Ferrier D.E."/>
            <person name="Friedrich M."/>
            <person name="Gordon C.M."/>
            <person name="Jindra M."/>
            <person name="Klingler M."/>
            <person name="Lan Q."/>
            <person name="Lattorff H.M."/>
            <person name="Laudet V."/>
            <person name="von Levetsow C."/>
            <person name="Liu Z."/>
            <person name="Lutz R."/>
            <person name="Lynch J.A."/>
            <person name="da Fonseca R.N."/>
            <person name="Posnien N."/>
            <person name="Reuter R."/>
            <person name="Roth S."/>
            <person name="Savard J."/>
            <person name="Schinko J.B."/>
            <person name="Schmitt C."/>
            <person name="Schoppmeier M."/>
            <person name="Schroder R."/>
            <person name="Shippy T.D."/>
            <person name="Simonnet F."/>
            <person name="Marques-Souza H."/>
            <person name="Tautz D."/>
            <person name="Tomoyasu Y."/>
            <person name="Trauner J."/>
            <person name="Van der Zee M."/>
            <person name="Vervoort M."/>
            <person name="Wittkopp N."/>
            <person name="Wimmer E.A."/>
            <person name="Yang X."/>
            <person name="Jones A.K."/>
            <person name="Sattelle D.B."/>
            <person name="Ebert P.R."/>
            <person name="Nelson D."/>
            <person name="Scott J.G."/>
            <person name="Beeman R.W."/>
            <person name="Muthukrishnan S."/>
            <person name="Kramer K.J."/>
            <person name="Arakane Y."/>
            <person name="Beeman R.W."/>
            <person name="Zhu Q."/>
            <person name="Hogenkamp D."/>
            <person name="Dixit R."/>
            <person name="Oppert B."/>
            <person name="Jiang H."/>
            <person name="Zou Z."/>
            <person name="Marshall J."/>
            <person name="Elpidina E."/>
            <person name="Vinokurov K."/>
            <person name="Oppert C."/>
            <person name="Zou Z."/>
            <person name="Evans J."/>
            <person name="Lu Z."/>
            <person name="Zhao P."/>
            <person name="Sumathipala N."/>
            <person name="Altincicek B."/>
            <person name="Vilcinskas A."/>
            <person name="Williams M."/>
            <person name="Hultmark D."/>
            <person name="Hetru C."/>
            <person name="Jiang H."/>
            <person name="Grimmelikhuijzen C.J."/>
            <person name="Hauser F."/>
            <person name="Cazzamali G."/>
            <person name="Williamson M."/>
            <person name="Park Y."/>
            <person name="Li B."/>
            <person name="Tanaka Y."/>
            <person name="Predel R."/>
            <person name="Neupert S."/>
            <person name="Schachtner J."/>
            <person name="Verleyen P."/>
            <person name="Raible F."/>
            <person name="Bork P."/>
            <person name="Friedrich M."/>
            <person name="Walden K.K."/>
            <person name="Robertson H.M."/>
            <person name="Angeli S."/>
            <person name="Foret S."/>
            <person name="Bucher G."/>
            <person name="Schuetz S."/>
            <person name="Maleszka R."/>
            <person name="Wimmer E.A."/>
            <person name="Beeman R.W."/>
            <person name="Lorenzen M."/>
            <person name="Tomoyasu Y."/>
            <person name="Miller S.C."/>
            <person name="Grossmann D."/>
            <person name="Bucher G."/>
        </authorList>
    </citation>
    <scope>NUCLEOTIDE SEQUENCE [LARGE SCALE GENOMIC DNA]</scope>
    <source>
        <strain evidence="1 2">Georgia GA2</strain>
    </source>
</reference>
<organism evidence="1 2">
    <name type="scientific">Tribolium castaneum</name>
    <name type="common">Red flour beetle</name>
    <dbReference type="NCBI Taxonomy" id="7070"/>
    <lineage>
        <taxon>Eukaryota</taxon>
        <taxon>Metazoa</taxon>
        <taxon>Ecdysozoa</taxon>
        <taxon>Arthropoda</taxon>
        <taxon>Hexapoda</taxon>
        <taxon>Insecta</taxon>
        <taxon>Pterygota</taxon>
        <taxon>Neoptera</taxon>
        <taxon>Endopterygota</taxon>
        <taxon>Coleoptera</taxon>
        <taxon>Polyphaga</taxon>
        <taxon>Cucujiformia</taxon>
        <taxon>Tenebrionidae</taxon>
        <taxon>Tenebrionidae incertae sedis</taxon>
        <taxon>Tribolium</taxon>
    </lineage>
</organism>
<reference evidence="1 2" key="2">
    <citation type="journal article" date="2010" name="Nucleic Acids Res.">
        <title>BeetleBase in 2010: revisions to provide comprehensive genomic information for Tribolium castaneum.</title>
        <authorList>
            <person name="Kim H.S."/>
            <person name="Murphy T."/>
            <person name="Xia J."/>
            <person name="Caragea D."/>
            <person name="Park Y."/>
            <person name="Beeman R.W."/>
            <person name="Lorenzen M.D."/>
            <person name="Butcher S."/>
            <person name="Manak J.R."/>
            <person name="Brown S.J."/>
        </authorList>
    </citation>
    <scope>GENOME REANNOTATION</scope>
    <source>
        <strain evidence="1 2">Georgia GA2</strain>
    </source>
</reference>
<dbReference type="HOGENOM" id="CLU_1789344_0_0_1"/>
<dbReference type="AlphaFoldDB" id="D6WBG5"/>
<evidence type="ECO:0000313" key="1">
    <source>
        <dbReference type="EMBL" id="EEZ98955.1"/>
    </source>
</evidence>
<gene>
    <name evidence="1" type="primary">GLEAN_04809</name>
    <name evidence="1" type="ORF">TcasGA2_TC004809</name>
</gene>
<dbReference type="EMBL" id="KQ971311">
    <property type="protein sequence ID" value="EEZ98955.1"/>
    <property type="molecule type" value="Genomic_DNA"/>
</dbReference>
<protein>
    <submittedName>
        <fullName evidence="1">Uncharacterized protein</fullName>
    </submittedName>
</protein>
<sequence>MYRICGEANEKANVTFIRLASRVISNSYAKRPSEINTNTYKDLYLGKFQLRQFPHGQLNRFWVKTPTRITTRNYAEYAPFGTKNPKLFLQNILKRLSTKRNSHLMEKTSRIRILNQEAMEVPPTIKSARLARRLAQTAGFFEDGT</sequence>
<keyword evidence="2" id="KW-1185">Reference proteome</keyword>
<proteinExistence type="predicted"/>
<dbReference type="Proteomes" id="UP000007266">
    <property type="component" value="Linkage group 2"/>
</dbReference>
<name>D6WBG5_TRICA</name>
<evidence type="ECO:0000313" key="2">
    <source>
        <dbReference type="Proteomes" id="UP000007266"/>
    </source>
</evidence>
<accession>D6WBG5</accession>